<organism evidence="3 4">
    <name type="scientific">Sorangium cellulosum</name>
    <name type="common">Polyangium cellulosum</name>
    <dbReference type="NCBI Taxonomy" id="56"/>
    <lineage>
        <taxon>Bacteria</taxon>
        <taxon>Pseudomonadati</taxon>
        <taxon>Myxococcota</taxon>
        <taxon>Polyangia</taxon>
        <taxon>Polyangiales</taxon>
        <taxon>Polyangiaceae</taxon>
        <taxon>Sorangium</taxon>
    </lineage>
</organism>
<evidence type="ECO:0000256" key="2">
    <source>
        <dbReference type="ARBA" id="ARBA00023002"/>
    </source>
</evidence>
<dbReference type="PROSITE" id="PS00061">
    <property type="entry name" value="ADH_SHORT"/>
    <property type="match status" value="1"/>
</dbReference>
<dbReference type="EMBL" id="JEMC01002304">
    <property type="protein sequence ID" value="KYF88853.1"/>
    <property type="molecule type" value="Genomic_DNA"/>
</dbReference>
<name>A0A150SGT7_SORCE</name>
<dbReference type="Gene3D" id="3.40.50.720">
    <property type="entry name" value="NAD(P)-binding Rossmann-like Domain"/>
    <property type="match status" value="1"/>
</dbReference>
<dbReference type="PANTHER" id="PTHR42760">
    <property type="entry name" value="SHORT-CHAIN DEHYDROGENASES/REDUCTASES FAMILY MEMBER"/>
    <property type="match status" value="1"/>
</dbReference>
<evidence type="ECO:0000256" key="1">
    <source>
        <dbReference type="ARBA" id="ARBA00006484"/>
    </source>
</evidence>
<protein>
    <submittedName>
        <fullName evidence="3">3-oxoacyl-ACP reductase</fullName>
    </submittedName>
</protein>
<accession>A0A150SGT7</accession>
<dbReference type="PANTHER" id="PTHR42760:SF115">
    <property type="entry name" value="3-OXOACYL-[ACYL-CARRIER-PROTEIN] REDUCTASE FABG"/>
    <property type="match status" value="1"/>
</dbReference>
<comment type="caution">
    <text evidence="3">The sequence shown here is derived from an EMBL/GenBank/DDBJ whole genome shotgun (WGS) entry which is preliminary data.</text>
</comment>
<dbReference type="InterPro" id="IPR036291">
    <property type="entry name" value="NAD(P)-bd_dom_sf"/>
</dbReference>
<gene>
    <name evidence="3" type="ORF">BE18_19085</name>
</gene>
<dbReference type="GO" id="GO:0016616">
    <property type="term" value="F:oxidoreductase activity, acting on the CH-OH group of donors, NAD or NADP as acceptor"/>
    <property type="evidence" value="ECO:0007669"/>
    <property type="project" value="TreeGrafter"/>
</dbReference>
<dbReference type="AlphaFoldDB" id="A0A150SGT7"/>
<dbReference type="Pfam" id="PF13561">
    <property type="entry name" value="adh_short_C2"/>
    <property type="match status" value="1"/>
</dbReference>
<keyword evidence="2" id="KW-0560">Oxidoreductase</keyword>
<sequence>MPTDAPSSSSGEAPRFDLKGQVALVTGAARGLGNACALALAHAGADVALGLREIGSAGELAESIRALGRRALPLQMDVTRTSEIRSAVAEAIHHFGRIDILVNNAGIGPPNPAEDVTEEDFDLTVAVNLKGTFFVSQEVGRTMIKNRSGKIVNLSSQAGFVGLPTESVYCMTKAGIAHLTKCLAVEWARYGINVNAVAPTFIRTPGTVKWLKDEAFRDDLLSRIPLGRVGEPVDVAGAVVFLASPAASLITGTTLLIDGGFTAR</sequence>
<evidence type="ECO:0000313" key="4">
    <source>
        <dbReference type="Proteomes" id="UP000075515"/>
    </source>
</evidence>
<dbReference type="InterPro" id="IPR002347">
    <property type="entry name" value="SDR_fam"/>
</dbReference>
<dbReference type="PRINTS" id="PR00081">
    <property type="entry name" value="GDHRDH"/>
</dbReference>
<reference evidence="3 4" key="1">
    <citation type="submission" date="2014-02" db="EMBL/GenBank/DDBJ databases">
        <title>The small core and large imbalanced accessory genome model reveals a collaborative survival strategy of Sorangium cellulosum strains in nature.</title>
        <authorList>
            <person name="Han K."/>
            <person name="Peng R."/>
            <person name="Blom J."/>
            <person name="Li Y.-Z."/>
        </authorList>
    </citation>
    <scope>NUCLEOTIDE SEQUENCE [LARGE SCALE GENOMIC DNA]</scope>
    <source>
        <strain evidence="3 4">So0149</strain>
    </source>
</reference>
<dbReference type="SUPFAM" id="SSF51735">
    <property type="entry name" value="NAD(P)-binding Rossmann-fold domains"/>
    <property type="match status" value="1"/>
</dbReference>
<dbReference type="Proteomes" id="UP000075515">
    <property type="component" value="Unassembled WGS sequence"/>
</dbReference>
<proteinExistence type="inferred from homology"/>
<comment type="similarity">
    <text evidence="1">Belongs to the short-chain dehydrogenases/reductases (SDR) family.</text>
</comment>
<evidence type="ECO:0000313" key="3">
    <source>
        <dbReference type="EMBL" id="KYF88853.1"/>
    </source>
</evidence>
<dbReference type="NCBIfam" id="NF005559">
    <property type="entry name" value="PRK07231.1"/>
    <property type="match status" value="1"/>
</dbReference>
<dbReference type="PRINTS" id="PR00080">
    <property type="entry name" value="SDRFAMILY"/>
</dbReference>
<dbReference type="FunFam" id="3.40.50.720:FF:000084">
    <property type="entry name" value="Short-chain dehydrogenase reductase"/>
    <property type="match status" value="1"/>
</dbReference>
<dbReference type="InterPro" id="IPR020904">
    <property type="entry name" value="Sc_DH/Rdtase_CS"/>
</dbReference>